<evidence type="ECO:0000256" key="3">
    <source>
        <dbReference type="ARBA" id="ARBA00022490"/>
    </source>
</evidence>
<organism evidence="10 11">
    <name type="scientific">Erpetoichthys calabaricus</name>
    <name type="common">Rope fish</name>
    <name type="synonym">Calamoichthys calabaricus</name>
    <dbReference type="NCBI Taxonomy" id="27687"/>
    <lineage>
        <taxon>Eukaryota</taxon>
        <taxon>Metazoa</taxon>
        <taxon>Chordata</taxon>
        <taxon>Craniata</taxon>
        <taxon>Vertebrata</taxon>
        <taxon>Euteleostomi</taxon>
        <taxon>Actinopterygii</taxon>
        <taxon>Polypteriformes</taxon>
        <taxon>Polypteridae</taxon>
        <taxon>Erpetoichthys</taxon>
    </lineage>
</organism>
<proteinExistence type="predicted"/>
<evidence type="ECO:0000259" key="8">
    <source>
        <dbReference type="Pfam" id="PF17213"/>
    </source>
</evidence>
<feature type="compositionally biased region" description="Polar residues" evidence="6">
    <location>
        <begin position="2025"/>
        <end position="2037"/>
    </location>
</feature>
<dbReference type="Gene3D" id="2.60.40.10">
    <property type="entry name" value="Immunoglobulins"/>
    <property type="match status" value="21"/>
</dbReference>
<feature type="domain" description="HYDIN/VesB/CFA65-like Ig-like" evidence="9">
    <location>
        <begin position="811"/>
        <end position="904"/>
    </location>
</feature>
<evidence type="ECO:0000256" key="1">
    <source>
        <dbReference type="ARBA" id="ARBA00004138"/>
    </source>
</evidence>
<reference evidence="10" key="2">
    <citation type="submission" date="2025-08" db="UniProtKB">
        <authorList>
            <consortium name="Ensembl"/>
        </authorList>
    </citation>
    <scope>IDENTIFICATION</scope>
</reference>
<dbReference type="InterPro" id="IPR033768">
    <property type="entry name" value="Hydin_ADK"/>
</dbReference>
<reference evidence="10" key="3">
    <citation type="submission" date="2025-09" db="UniProtKB">
        <authorList>
            <consortium name="Ensembl"/>
        </authorList>
    </citation>
    <scope>IDENTIFICATION</scope>
</reference>
<dbReference type="GeneTree" id="ENSGT00940000163228"/>
<dbReference type="Pfam" id="PF17213">
    <property type="entry name" value="Hydin_ADK"/>
    <property type="match status" value="1"/>
</dbReference>
<keyword evidence="7" id="KW-0472">Membrane</keyword>
<feature type="compositionally biased region" description="Polar residues" evidence="6">
    <location>
        <begin position="961"/>
        <end position="972"/>
    </location>
</feature>
<keyword evidence="7" id="KW-0812">Transmembrane</keyword>
<feature type="domain" description="Hydin adenylate kinase-like" evidence="8">
    <location>
        <begin position="1906"/>
        <end position="2093"/>
    </location>
</feature>
<feature type="compositionally biased region" description="Basic and acidic residues" evidence="6">
    <location>
        <begin position="2303"/>
        <end position="2314"/>
    </location>
</feature>
<feature type="transmembrane region" description="Helical" evidence="7">
    <location>
        <begin position="34"/>
        <end position="56"/>
    </location>
</feature>
<feature type="region of interest" description="Disordered" evidence="6">
    <location>
        <begin position="2354"/>
        <end position="2412"/>
    </location>
</feature>
<comment type="subcellular location">
    <subcellularLocation>
        <location evidence="1">Cell projection</location>
        <location evidence="1">Cilium</location>
    </subcellularLocation>
    <subcellularLocation>
        <location evidence="2">Cytoplasm</location>
    </subcellularLocation>
</comment>
<dbReference type="InterPro" id="IPR027417">
    <property type="entry name" value="P-loop_NTPase"/>
</dbReference>
<dbReference type="GO" id="GO:0005930">
    <property type="term" value="C:axoneme"/>
    <property type="evidence" value="ECO:0007669"/>
    <property type="project" value="TreeGrafter"/>
</dbReference>
<dbReference type="Gene3D" id="3.40.50.300">
    <property type="entry name" value="P-loop containing nucleotide triphosphate hydrolases"/>
    <property type="match status" value="1"/>
</dbReference>
<evidence type="ECO:0000313" key="11">
    <source>
        <dbReference type="Proteomes" id="UP000694620"/>
    </source>
</evidence>
<name>A0A8C4S462_ERPCA</name>
<dbReference type="InterPro" id="IPR013783">
    <property type="entry name" value="Ig-like_fold"/>
</dbReference>
<dbReference type="SUPFAM" id="SSF52540">
    <property type="entry name" value="P-loop containing nucleoside triphosphate hydrolases"/>
    <property type="match status" value="1"/>
</dbReference>
<keyword evidence="4" id="KW-0969">Cilium</keyword>
<evidence type="ECO:0000259" key="9">
    <source>
        <dbReference type="Pfam" id="PF22544"/>
    </source>
</evidence>
<feature type="domain" description="HYDIN/VesB/CFA65-like Ig-like" evidence="9">
    <location>
        <begin position="4362"/>
        <end position="4458"/>
    </location>
</feature>
<evidence type="ECO:0000256" key="5">
    <source>
        <dbReference type="ARBA" id="ARBA00023273"/>
    </source>
</evidence>
<feature type="compositionally biased region" description="Basic and acidic residues" evidence="6">
    <location>
        <begin position="2541"/>
        <end position="2557"/>
    </location>
</feature>
<dbReference type="PANTHER" id="PTHR23053:SF0">
    <property type="entry name" value="HYDROCEPHALUS-INDUCING PROTEIN HOMOLOG"/>
    <property type="match status" value="1"/>
</dbReference>
<keyword evidence="11" id="KW-1185">Reference proteome</keyword>
<keyword evidence="3" id="KW-0963">Cytoplasm</keyword>
<feature type="compositionally biased region" description="Basic and acidic residues" evidence="6">
    <location>
        <begin position="2376"/>
        <end position="2400"/>
    </location>
</feature>
<dbReference type="Ensembl" id="ENSECRT00000011486.1">
    <property type="protein sequence ID" value="ENSECRP00000011299.1"/>
    <property type="gene ID" value="ENSECRG00000007453.1"/>
</dbReference>
<accession>A0A8C4S462</accession>
<evidence type="ECO:0000256" key="6">
    <source>
        <dbReference type="SAM" id="MobiDB-lite"/>
    </source>
</evidence>
<keyword evidence="5" id="KW-0966">Cell projection</keyword>
<dbReference type="GO" id="GO:1904158">
    <property type="term" value="P:axonemal central apparatus assembly"/>
    <property type="evidence" value="ECO:0007669"/>
    <property type="project" value="TreeGrafter"/>
</dbReference>
<feature type="domain" description="HYDIN/VesB/CFA65-like Ig-like" evidence="9">
    <location>
        <begin position="2917"/>
        <end position="2995"/>
    </location>
</feature>
<feature type="region of interest" description="Disordered" evidence="6">
    <location>
        <begin position="961"/>
        <end position="989"/>
    </location>
</feature>
<feature type="compositionally biased region" description="Low complexity" evidence="6">
    <location>
        <begin position="3094"/>
        <end position="3104"/>
    </location>
</feature>
<reference evidence="10" key="1">
    <citation type="submission" date="2021-06" db="EMBL/GenBank/DDBJ databases">
        <authorList>
            <consortium name="Wellcome Sanger Institute Data Sharing"/>
        </authorList>
    </citation>
    <scope>NUCLEOTIDE SEQUENCE [LARGE SCALE GENOMIC DNA]</scope>
</reference>
<gene>
    <name evidence="10" type="primary">hydin</name>
</gene>
<dbReference type="Pfam" id="PF22544">
    <property type="entry name" value="HYDIN_VesB_CFA65-like_Ig"/>
    <property type="match status" value="5"/>
</dbReference>
<feature type="domain" description="HYDIN/VesB/CFA65-like Ig-like" evidence="9">
    <location>
        <begin position="210"/>
        <end position="303"/>
    </location>
</feature>
<evidence type="ECO:0000256" key="2">
    <source>
        <dbReference type="ARBA" id="ARBA00004496"/>
    </source>
</evidence>
<evidence type="ECO:0000256" key="7">
    <source>
        <dbReference type="SAM" id="Phobius"/>
    </source>
</evidence>
<feature type="compositionally biased region" description="Basic and acidic residues" evidence="6">
    <location>
        <begin position="2223"/>
        <end position="2233"/>
    </location>
</feature>
<feature type="region of interest" description="Disordered" evidence="6">
    <location>
        <begin position="2195"/>
        <end position="2314"/>
    </location>
</feature>
<dbReference type="InterPro" id="IPR053879">
    <property type="entry name" value="HYDIN_VesB_CFA65-like_Ig"/>
</dbReference>
<feature type="region of interest" description="Disordered" evidence="6">
    <location>
        <begin position="2524"/>
        <end position="2581"/>
    </location>
</feature>
<feature type="compositionally biased region" description="Basic and acidic residues" evidence="6">
    <location>
        <begin position="2195"/>
        <end position="2215"/>
    </location>
</feature>
<evidence type="ECO:0000313" key="10">
    <source>
        <dbReference type="Ensembl" id="ENSECRP00000011299.1"/>
    </source>
</evidence>
<feature type="compositionally biased region" description="Basic and acidic residues" evidence="6">
    <location>
        <begin position="2244"/>
        <end position="2277"/>
    </location>
</feature>
<feature type="region of interest" description="Disordered" evidence="6">
    <location>
        <begin position="3074"/>
        <end position="3113"/>
    </location>
</feature>
<keyword evidence="7" id="KW-1133">Transmembrane helix</keyword>
<sequence length="4964" mass="557154">MCVVWRPLVSTTDRYLIDPEGNLRNSKSKVAGSILITISQALLRLISIYFSVLFSFQLNPSTFMQEMAQTTEQRLANTHEMYPPPILELFDMSETTHQKFSMVDVDQPLFQPFPSEIWFQNYAPCETYDFPLALRNNDKIPRLVKVIQEDSPYFKVVSPLDVCNKVAPGMASIFHILFTPEENKDYTQQLLCITEREKFVIPVKAIGARAILDFPDQLNFSNCPVKCSCQKTLLVRNIGNREARFTLSTQSPFSVDPVMATLGIGDSMQVTVEFLPKWNGDHSEDLILHYDTGEDIYISLYGAASDVNVRLNKSSVIIEKTYVSLTNQRSLTICNRSDIIVHYKWKSLATQEEEDEEKTRLTSDLQRQEETEMDRFLEECNADPTLRERISVLSRTFQNQLRKLQEKQMIFTDDVFSMEPVEGEIWPNSTAEVNILFKPKEAKLYQQNVYCDITGRETRLSLRIKGEGIGPKLVSSFDKLDMGNIFIGSKHSYEVLLANKGDIDAIFTLVPPVSALGACFTFNPSEGIVLPGGFQAIHVKFSSGILGDFQEDFQFSVDSSPQNISITFRGCVIGPTFHFNIPALNFGDVPYGFPQTLNCCLNNTSLVPIMFSLRISGDGSADASMTSTTQVADMSRTSWRSNSQALNLREFTVTPSRGTIRSLSLMDVEVTLCSNTVKQYEVALVVDIEGVGEEVLALPILARCVIPPLRLVSPVLEFGRCFLDYPYHHTIKVANDSRLPACCGLLAQEYDEHPPVLYSSSESRGIVRPNSTLNIPLVLLVKTVGKLDIVANIAIFGSEDLPLLACIGEGPVVHVSSMEVDFGNIPVLKDVSRTLKLSNQSPIAANYRAKMVSSRSLWRVEPCEGVVPPKGETEISLVANVDDTVRFQDKLHLIIENSQTHTIPVAAMGTGTTIVSDKPLVPAVNLGAHFSSGLCQYHFRLTNMGRRCHQLYWMTEGFTSFRRQGPSPQRSTKNSKSKNSRNMEDGPNPVFKLHPMRAELYPGQSINMVLEGSSEIPKVVKERLICQAIIGKQSGKEQIMMVDVTCHFIAPVLDVSAKQLSFYLEKHPGQELKPQYKPLLLRNVSSLLLNMQLILTEPYAICDTEADYLLCTSKMVNLGVGEEFHLNIQFDPTYHKDKHSWVAEESLTIQYLEHPQRDYVSLHGVVHYPNLHFSSMEVNFGCIVNDTAVSRTVEMSNSSPLPVKYFWSLFEDNGQDQISHFVTNLFFLIFYQVFDVFPVYGTLEPNESQQVTFTFYGRSDISKQVKALCEVEEGPTYELSLKGEASLVRYTIDKKEIDYGQQLFDQVAEAVITLKNMGRVNFEFNILNVQLASFPENAQPGLPLVIPQSVSIQTNFKLSVYYLPGIPEAFHKSFEVQASYFEPEVINLRGEGIFPRICLDLPRNLTGYEPCFGRVKVTLTIHFILCHQYDCLVQMEVERLLMKEYALEQWRLHSNYGRDTGSSQNWQRKLTKCELPEYVLDFGYVIHSTVCTHIVKVTNTGLLPVSFHVDKRNLANTGFSTELDRVKNLPYCETETFEVRFDPCGSSLKLGDVDVLMPIQVVGGPAFHVRLHAVVTMPSLTLSADMLEFDSILCGQCQVKTIQLYNHLHVTCEWAVAEGEKKKKVDKHIPSYLRRKGKNKIKSKPQVFEMIPSSGTLQPGERVNVQVKFSPTEEVLDQYLLCISQSSNRLMLLLQGKGLEPQLDFSPSVLQFGPVLPYTYGDELEVTVKNPCAFPVEFYSLEFDKQYLEEEKILRLLTGYDSENILLLPPRNPGEKLPSEIMEYFEEWKKQEERGKREEGKMRRNYSDYPKCLLLNKTYWHSFLKFTVNYEFNIVSLIELLRHLRLLSKHYLLFISIFSGLFASHTSTSNRVGEIDMTPVSKANARHMGVDLSLEGSAARNRRGIAIIVHGGPLSGKTSTAVTLAKHYGIPCLNIDGIVLEAVANGSTVAGLQARELCAKAAQEQAQKKAEEAQGADFLSVEAVTKHTSEGSQASEAKVGPHSAVSGRNKVSTAGTKGRTEHSLIQKQHSSEPTAASATVTTMLPQRRLSISVSVAGETGLLSCVLPDDLLIEILAERLQLNDCHRGVVFDGLETLYSRSPSSALYVVLKALNNRKYIYMVELKQDYASFKAREKAKKEEEGKRREAAEKVRISEMDEEEYDALSEEERAKIDQKHLEGLRERKRRELERLAKEQEEKRLQEELERQRMEEEMMRKKNRKGKKESLLKEEMTSGKKSQLAGGRVDNKGEHSTADRKFSVLEHPDSLQTERSEAEEINKKKRLKDNKIMAIEEASTPLGDPGSSEEKQYPSESEKQLLQRFRLYEQTQKSISETLQHWDRVQGILASALSLEENMQDTEEASNLEQHPVQSGKRGRKDREREKERLEKEKEKERLEKEKTDSPFADGESGNTAFKEGLQKGRWDVGVPHIVLSVTGQSDPSGKKVLSSGWLPSLNEVLDGLGLGPSGPPIPPASIFSIIPYPLKRAPLSGRDTLKHFTLLMPLSEENIEDKKELEAELDTITSISSVKEDQVTPTKGRAKKDKPEAGRDSQKEKEKHRPSGTKKSVRGSESRSPLLGALTPLSDADQSSYNLETLQEKGNRLTTFRWIVPANGEVCLKIHFTSNSVGQFDQTLNFELLGTRRRYQLYCRGICAYPAISKDPKTVFPSRRKVALPNEIIQKKYILASEVFEFGPLLCGKSRDRYKEGRYPENMEKFTVHNNSSLTADVLFCLHQDTKATTFLLDPPSMSLKPDEKQVLTVWAFPTSPGLFEDRIVCCVKENPEPVIFKISCHGVRPELELDRKQLHFEKILLHRKETKTLYLRNNNLLPVAWKLTGLESLGDEFMVSQDQGILMPKSEYALQMHFRALKQINVKKVIRLEVSDVDNILGIVYTENIQIMAEAYDVALDISFPKGADGGLDFGVIKVSEEAKQTLSLKNKGKYEISYSFLLEATEAGMPELNSHFTIQPQKGALNPNDRPAQVQITFRSRKEVSIENKPILRCQVIEPNISEGGETIASIPVKLSVQSLFTKYACVPGNDLNFGSMMYGTRKIRTFTIENKGEFEIKYAIFKMNKDVPGQPQKKSGPGNKRVRSREGSVSGKSVSVSKSKRSESVQRDMGTAQIRFTLGVFTVSPGFGTIPVGGQQVITVECVMEQVGKCEELLAIDISDRDPEDHPNGIPYKLVTEGCVPGIIVHDIPSIFEEQRICKNIDLYQCLQTVDSGGIFVEDESKFLFINTLVGRQAKAQFKIINSGKIPCDVSLYVKPISSKSASRIIDIFEVEPPKMTIPSHSHSFAVVTFSPQTMQSYQCIFEAIVEGYFSNISRPKSLTFDITGDGNLPQVTVLRPVIRTRSGNPLVLFSRLLLGQTEKQPLVLKNEGTLPAQINIDLVDENGVFILNPAPGTQCVYFTPNLRNTHTASLILTPGQTAEFGISFTPSIVQRYSGSLHLLVVDNQYEDSVIQMVGEGYQDEFTLDNIYRPKSSDKMEITDIYLVTRQRRLDHIQFGDCHVGKAYQETFTMTNRTSADTIRFEWPADINQLKFFPQMGHVHAGCSKNVTVTFKSENPVSFSSQTVKCKISKITFQQPVDKVPDWDTRLRTVKWLDTGKESGTPRAVIETDPEPAHTVLENTARELVLRVSAVCDYVQFKCKSETIHFKDTLLFQTRVVEFQIANTGNIQLEYSWHKLMETNEKAVIISAVQMPGTRPGSRAVSLPASAIESASSLASSDQDFMPFTIEPQIGVIDPGNKQAFLIKFSPTELGEYEARLICSIPNLKNAQGPTIAVKGRSLLPYCHFDLEDSDYIRSNKRNPEMRGPHGAPPRAALDTNTRVIEFSSVGLRTPMSRTFTIMNPTSSSYTFQWKCEDPVDMKVQPDFKCLTEKGNVSAQKKAEITFEFHPQKLDITESFWSFLIPEQNILVPFLLVGRTREPVVSLDRSHLNYKSLLIGLEARETVYLVNNEDVDFAFSFQENSRYSEGFVESLDVNPMEGSVPLHSRIPMVISYKPTHEGRVNFNLLCNVKRKSQPLTLNVKAEAYSMNANVQYENSEGTVTELSPDRENNISFSQVGLNEKISIDFHVYNTGRFILEFHWEFWGPEDVLQFLKMQPENGSVQPGTQAHSTLVFCPQNKCTLKKIGLKLKIQNGPTYRCLFDGAGVPPGVHFSFTRYDFGPNFIYHAGMVPSTQKLCITNKGDKECLFSSTAHLEVDCHTEVLLPSSVLEIPITFYPREPIMYQDKIIFDINGFSQQTVEILGQGTEMKVEVEDAKHKIVNLGALRIGETVKKVIPVVNKSLAPPLYCVSIGFQIPVLCVNPSGNITLKPLGGRCLVEIVFAPKRRMATFMDEVMMDSSGILRSLFALRGSCQGMEINLDQDYIPFGAVAQRSQATRKLVMQNTGDIGASFKWNISSFAPDFAIQPEQGYISPGMEVTFEVTFSPKELSQDIRYDNLFCSIEGGKPLKLTLAGSCVSASVVKEVVHFACQVRSRQTQTITLSNKTNKHCTLQPVIEGEYWSGPQAFTIEPQQNKPYEITYRPLTMTTDGKKHQGTVFFPFPDGTGLLYVLQGAADPPKAISTITREVPCKTPYSELLSISNWLPKPQRFRVTIEMIKPEKMDATTQLKGLDYIDVPASAKRDYKLSFFSYKEGTFSVKVTFKNETTQEYLYYLVSFKATPPTAIGTIEMIAVVRQSTSATVKVENPLLIPANFLIECKHSDISVPSQLTVPAQSEGSMMFEYQPLRSGESTARLTLTNSDLGTFHYDLTLKAMPAGLEKPLYFRTSLGSSQAQMARFINFSRQKVEFGCKIDSPDFLVEKTINAAAGSQGGSEVCVEVCFEPCHLGETQGLLTISSPIGGEYTFPLFGTCTTPKAQGPFIIRAGSSTSIPFKNIFQQTTTFSFQVDNPFFSVKPTETIRSKKTHSVTVSFEGNPNESKTPVTGKMLVSCPRSEGVGQSITWVYYLRGITPEGGQREKSQ</sequence>
<evidence type="ECO:0000256" key="4">
    <source>
        <dbReference type="ARBA" id="ARBA00023069"/>
    </source>
</evidence>
<feature type="domain" description="HYDIN/VesB/CFA65-like Ig-like" evidence="9">
    <location>
        <begin position="471"/>
        <end position="571"/>
    </location>
</feature>
<dbReference type="PANTHER" id="PTHR23053">
    <property type="entry name" value="DLEC1 DELETED IN LUNG AND ESOPHAGEAL CANCER 1"/>
    <property type="match status" value="1"/>
</dbReference>
<feature type="region of interest" description="Disordered" evidence="6">
    <location>
        <begin position="1985"/>
        <end position="2037"/>
    </location>
</feature>
<dbReference type="Proteomes" id="UP000694620">
    <property type="component" value="Chromosome 9"/>
</dbReference>
<protein>
    <submittedName>
        <fullName evidence="10">HYDIN axonemal central pair apparatus protein</fullName>
    </submittedName>
</protein>
<dbReference type="GO" id="GO:0003341">
    <property type="term" value="P:cilium movement"/>
    <property type="evidence" value="ECO:0007669"/>
    <property type="project" value="TreeGrafter"/>
</dbReference>
<dbReference type="InterPro" id="IPR033305">
    <property type="entry name" value="Hydin-like"/>
</dbReference>